<feature type="compositionally biased region" description="Basic and acidic residues" evidence="2">
    <location>
        <begin position="1554"/>
        <end position="1573"/>
    </location>
</feature>
<proteinExistence type="predicted"/>
<name>A0A834SDV0_9FABA</name>
<evidence type="ECO:0000259" key="3">
    <source>
        <dbReference type="PROSITE" id="PS50158"/>
    </source>
</evidence>
<evidence type="ECO:0000256" key="1">
    <source>
        <dbReference type="PROSITE-ProRule" id="PRU00047"/>
    </source>
</evidence>
<dbReference type="GO" id="GO:0008270">
    <property type="term" value="F:zinc ion binding"/>
    <property type="evidence" value="ECO:0007669"/>
    <property type="project" value="UniProtKB-KW"/>
</dbReference>
<dbReference type="Gene3D" id="3.30.420.10">
    <property type="entry name" value="Ribonuclease H-like superfamily/Ribonuclease H"/>
    <property type="match status" value="2"/>
</dbReference>
<dbReference type="SUPFAM" id="SSF57756">
    <property type="entry name" value="Retrovirus zinc finger-like domains"/>
    <property type="match status" value="2"/>
</dbReference>
<dbReference type="CDD" id="cd00303">
    <property type="entry name" value="retropepsin_like"/>
    <property type="match status" value="2"/>
</dbReference>
<feature type="domain" description="CCHC-type" evidence="3">
    <location>
        <begin position="224"/>
        <end position="240"/>
    </location>
</feature>
<dbReference type="FunFam" id="1.10.340.70:FF:000001">
    <property type="entry name" value="Retrovirus-related Pol polyprotein from transposon gypsy-like Protein"/>
    <property type="match status" value="2"/>
</dbReference>
<evidence type="ECO:0000259" key="4">
    <source>
        <dbReference type="PROSITE" id="PS50994"/>
    </source>
</evidence>
<dbReference type="PANTHER" id="PTHR35046:SF9">
    <property type="entry name" value="RNA-DIRECTED DNA POLYMERASE"/>
    <property type="match status" value="1"/>
</dbReference>
<dbReference type="PANTHER" id="PTHR35046">
    <property type="entry name" value="ZINC KNUCKLE (CCHC-TYPE) FAMILY PROTEIN"/>
    <property type="match status" value="1"/>
</dbReference>
<dbReference type="SMART" id="SM00343">
    <property type="entry name" value="ZnF_C2HC"/>
    <property type="match status" value="2"/>
</dbReference>
<feature type="compositionally biased region" description="Basic and acidic residues" evidence="2">
    <location>
        <begin position="986"/>
        <end position="1025"/>
    </location>
</feature>
<dbReference type="InterPro" id="IPR036397">
    <property type="entry name" value="RNaseH_sf"/>
</dbReference>
<feature type="region of interest" description="Disordered" evidence="2">
    <location>
        <begin position="1549"/>
        <end position="1585"/>
    </location>
</feature>
<dbReference type="Proteomes" id="UP000634136">
    <property type="component" value="Unassembled WGS sequence"/>
</dbReference>
<organism evidence="5 6">
    <name type="scientific">Senna tora</name>
    <dbReference type="NCBI Taxonomy" id="362788"/>
    <lineage>
        <taxon>Eukaryota</taxon>
        <taxon>Viridiplantae</taxon>
        <taxon>Streptophyta</taxon>
        <taxon>Embryophyta</taxon>
        <taxon>Tracheophyta</taxon>
        <taxon>Spermatophyta</taxon>
        <taxon>Magnoliopsida</taxon>
        <taxon>eudicotyledons</taxon>
        <taxon>Gunneridae</taxon>
        <taxon>Pentapetalae</taxon>
        <taxon>rosids</taxon>
        <taxon>fabids</taxon>
        <taxon>Fabales</taxon>
        <taxon>Fabaceae</taxon>
        <taxon>Caesalpinioideae</taxon>
        <taxon>Cassia clade</taxon>
        <taxon>Senna</taxon>
    </lineage>
</organism>
<evidence type="ECO:0000313" key="5">
    <source>
        <dbReference type="EMBL" id="KAF7800460.1"/>
    </source>
</evidence>
<keyword evidence="1" id="KW-0479">Metal-binding</keyword>
<feature type="region of interest" description="Disordered" evidence="2">
    <location>
        <begin position="973"/>
        <end position="1026"/>
    </location>
</feature>
<dbReference type="InterPro" id="IPR001584">
    <property type="entry name" value="Integrase_cat-core"/>
</dbReference>
<comment type="caution">
    <text evidence="5">The sequence shown here is derived from an EMBL/GenBank/DDBJ whole genome shotgun (WGS) entry which is preliminary data.</text>
</comment>
<dbReference type="Gene3D" id="4.10.60.10">
    <property type="entry name" value="Zinc finger, CCHC-type"/>
    <property type="match status" value="2"/>
</dbReference>
<dbReference type="OrthoDB" id="407598at2759"/>
<evidence type="ECO:0000256" key="2">
    <source>
        <dbReference type="SAM" id="MobiDB-lite"/>
    </source>
</evidence>
<dbReference type="InterPro" id="IPR041588">
    <property type="entry name" value="Integrase_H2C2"/>
</dbReference>
<feature type="region of interest" description="Disordered" evidence="2">
    <location>
        <begin position="771"/>
        <end position="810"/>
    </location>
</feature>
<sequence>MKAIRDEFLKLKMEIAEEIAELRDQKHPVVMRRHIDHVHHPQEAKEGMPNLKRRLKGKGPPRTWEKLKKLMRKKYVPSYYYRELNRKLRMFTQGSLAVDEYVHELDLLKMRAGVQEGEEASMTRIIDGLRGEIRDKVDMYTFVDKEELVHKAIKVEKRIKEKHSKSSSSGWKDSKSTSRWKDSKAKKDDVKFPHKAKEESKPKTDGGKKLVFESSSNDRTASIKCFRCLGKGHIASQCPNKRSMILKDNGECESAHSSEGDDDMPSLETDSELEIDEAEPVKGEVLVARRALNMQLKEDHEQEQRELIFHTRCFIKNKVWSMVIDNGSVTNVASTLLVDKLDLPTMKHPKPYKWQWLNDSAEANATKQVLISFSIGNYHTEVLCDVVPMLAGHLLLGRPWQFDSRAHHDCYKNCYSVPFNGKIIVLKPLGPREAYEDQIWSACEKHGMQDFYRCDGFLFKKDKLCIPNCSMRELLVIETHGGGLMGHFGVDKTLALLHEHFYWPKMRKYVVSVCAKCVTCKHAKSKVQPHGLYSPLPVPSQPWVDISMDFVLGLPRSQSGKDSIFVVVDRFSKMAHFIACSKTNDAVHVADLFFKEIVRLHGMPKTIVSDRDVKFLSHFWRTLWSKLGTKLLFSSVAHPQTDGQTEVVNRTLTTLLRAIIQKNLKNWVNCLPHIEFAYNRAVHSSTSFSPFEIVYGFNPLTPLDMLPLPSSEQTNLDGKKKAEFVQGLHAKMSGEETNKDDFNTDPKLFMKAIRDEFLKLKMEIAEEIAELKGSKASSSDEETHRPRSSSSRGKRRHAKRDVAEPDPKIKYPTFKGNINPDLYLDWEMKFEQIFRMNDWSEEKKVKLASFQFSDFAIVWWEDLQLKRRLKGKGPPRTWEKLKKLMRKKYVPSYYYRELNRKLRMFTQGSLAVDEYVHELDLLKMRAGVQEGEEASMTRIIDGLRGEIRDKVDMYTFVDKEELVHKAIKVEKRIKEKHSKSSSSGWKDSKSTSRWKDSKAKKDDVKFPHKAKEESKPKTDGGKKLVFESSSNDRTASIKCFRCLGKGHIASQCPNKRAMILKDNGECESAHSSEGDDDMPSLETDSELEIDEAEPVKGEVLVARRALNMQLKEDHEQEQRELIFHTRCFIKNKVCSMVIDSGSVTNVASTLLVDKLDLPTMKHPKPYKLQWLNDSAEAKVTKQVLISFSIGNYHTEVLCDVVPMLAGHLLLGRPWQFDSRAHHDCYKNCYSVPFNGKIIVLKPLGPREAYEDQIWSACEKHGMQDFYRCDGFLFKKDKLCIPNCSMRELLVIETHGGGLMGHFGVDKTLALLHEHFYWPKMRKYVVSVCAKCVTCKHAKSKVQPHGLYSPLPVPSQPWVDISMDFVLGLPRSQSGKDSIFVVVDRFSKMAHFIACSKTNDAVHVADLFFKEIVRLHGMPKTIVSDRDVKFLSHFWRTLWSKLGTKLLFSSVAHPQTDGQTEVVNRTLTTLLRAIIQKNLKNWVNCLPHIEFAYNRAVHSSTSFSPFEIVYGFNPLTPLDMLPLPSSEQTNLDGKKKAEFVQGLHAKSTQGWKTHTLKDPIARNWRPDDKSKNQSDEGGPELLHTRS</sequence>
<evidence type="ECO:0000313" key="6">
    <source>
        <dbReference type="Proteomes" id="UP000634136"/>
    </source>
</evidence>
<dbReference type="InterPro" id="IPR001878">
    <property type="entry name" value="Znf_CCHC"/>
</dbReference>
<feature type="compositionally biased region" description="Basic and acidic residues" evidence="2">
    <location>
        <begin position="800"/>
        <end position="809"/>
    </location>
</feature>
<dbReference type="GO" id="GO:0015074">
    <property type="term" value="P:DNA integration"/>
    <property type="evidence" value="ECO:0007669"/>
    <property type="project" value="InterPro"/>
</dbReference>
<feature type="domain" description="CCHC-type" evidence="3">
    <location>
        <begin position="1038"/>
        <end position="1054"/>
    </location>
</feature>
<dbReference type="Pfam" id="PF03732">
    <property type="entry name" value="Retrotrans_gag"/>
    <property type="match status" value="2"/>
</dbReference>
<feature type="domain" description="Integrase catalytic" evidence="4">
    <location>
        <begin position="538"/>
        <end position="698"/>
    </location>
</feature>
<dbReference type="FunFam" id="3.30.420.10:FF:000032">
    <property type="entry name" value="Retrovirus-related Pol polyprotein from transposon 297-like Protein"/>
    <property type="match status" value="2"/>
</dbReference>
<keyword evidence="6" id="KW-1185">Reference proteome</keyword>
<dbReference type="EMBL" id="JAAIUW010000383">
    <property type="protein sequence ID" value="KAF7800460.1"/>
    <property type="molecule type" value="Genomic_DNA"/>
</dbReference>
<gene>
    <name evidence="5" type="ORF">G2W53_045102</name>
</gene>
<dbReference type="PROSITE" id="PS50994">
    <property type="entry name" value="INTEGRASE"/>
    <property type="match status" value="2"/>
</dbReference>
<keyword evidence="1" id="KW-0862">Zinc</keyword>
<protein>
    <submittedName>
        <fullName evidence="5">Transposon Ty3-I Gag-Pol polyprotein</fullName>
    </submittedName>
</protein>
<dbReference type="InterPro" id="IPR012337">
    <property type="entry name" value="RNaseH-like_sf"/>
</dbReference>
<accession>A0A834SDV0</accession>
<dbReference type="Pfam" id="PF00665">
    <property type="entry name" value="rve"/>
    <property type="match status" value="2"/>
</dbReference>
<feature type="region of interest" description="Disordered" evidence="2">
    <location>
        <begin position="159"/>
        <end position="212"/>
    </location>
</feature>
<dbReference type="SUPFAM" id="SSF53098">
    <property type="entry name" value="Ribonuclease H-like"/>
    <property type="match status" value="2"/>
</dbReference>
<dbReference type="Gene3D" id="2.40.70.10">
    <property type="entry name" value="Acid Proteases"/>
    <property type="match status" value="2"/>
</dbReference>
<keyword evidence="1" id="KW-0863">Zinc-finger</keyword>
<feature type="region of interest" description="Disordered" evidence="2">
    <location>
        <begin position="40"/>
        <end position="60"/>
    </location>
</feature>
<reference evidence="5" key="1">
    <citation type="submission" date="2020-09" db="EMBL/GenBank/DDBJ databases">
        <title>Genome-Enabled Discovery of Anthraquinone Biosynthesis in Senna tora.</title>
        <authorList>
            <person name="Kang S.-H."/>
            <person name="Pandey R.P."/>
            <person name="Lee C.-M."/>
            <person name="Sim J.-S."/>
            <person name="Jeong J.-T."/>
            <person name="Choi B.-S."/>
            <person name="Jung M."/>
            <person name="Ginzburg D."/>
            <person name="Zhao K."/>
            <person name="Won S.Y."/>
            <person name="Oh T.-J."/>
            <person name="Yu Y."/>
            <person name="Kim N.-H."/>
            <person name="Lee O.R."/>
            <person name="Lee T.-H."/>
            <person name="Bashyal P."/>
            <person name="Kim T.-S."/>
            <person name="Lee W.-H."/>
            <person name="Kawkins C."/>
            <person name="Kim C.-K."/>
            <person name="Kim J.S."/>
            <person name="Ahn B.O."/>
            <person name="Rhee S.Y."/>
            <person name="Sohng J.K."/>
        </authorList>
    </citation>
    <scope>NUCLEOTIDE SEQUENCE</scope>
    <source>
        <tissue evidence="5">Leaf</tissue>
    </source>
</reference>
<dbReference type="Pfam" id="PF17921">
    <property type="entry name" value="Integrase_H2C2"/>
    <property type="match status" value="2"/>
</dbReference>
<dbReference type="InterPro" id="IPR005162">
    <property type="entry name" value="Retrotrans_gag_dom"/>
</dbReference>
<dbReference type="Gene3D" id="1.10.340.70">
    <property type="match status" value="2"/>
</dbReference>
<dbReference type="PROSITE" id="PS50158">
    <property type="entry name" value="ZF_CCHC"/>
    <property type="match status" value="2"/>
</dbReference>
<feature type="compositionally biased region" description="Basic and acidic residues" evidence="2">
    <location>
        <begin position="172"/>
        <end position="211"/>
    </location>
</feature>
<dbReference type="InterPro" id="IPR021109">
    <property type="entry name" value="Peptidase_aspartic_dom_sf"/>
</dbReference>
<dbReference type="InterPro" id="IPR036875">
    <property type="entry name" value="Znf_CCHC_sf"/>
</dbReference>
<dbReference type="GO" id="GO:0003676">
    <property type="term" value="F:nucleic acid binding"/>
    <property type="evidence" value="ECO:0007669"/>
    <property type="project" value="InterPro"/>
</dbReference>
<feature type="domain" description="Integrase catalytic" evidence="4">
    <location>
        <begin position="1352"/>
        <end position="1512"/>
    </location>
</feature>